<evidence type="ECO:0000256" key="5">
    <source>
        <dbReference type="ARBA" id="ARBA00022840"/>
    </source>
</evidence>
<comment type="caution">
    <text evidence="8">The sequence shown here is derived from an EMBL/GenBank/DDBJ whole genome shotgun (WGS) entry which is preliminary data.</text>
</comment>
<accession>A0ABN9XVX3</accession>
<dbReference type="SUPFAM" id="SSF56112">
    <property type="entry name" value="Protein kinase-like (PK-like)"/>
    <property type="match status" value="1"/>
</dbReference>
<gene>
    <name evidence="8" type="ORF">PCOR1329_LOCUS80326</name>
</gene>
<proteinExistence type="predicted"/>
<dbReference type="PROSITE" id="PS50011">
    <property type="entry name" value="PROTEIN_KINASE_DOM"/>
    <property type="match status" value="1"/>
</dbReference>
<sequence>MRPDLASMLERLRREADILFSLQHPNIVRLFDVVETPDCLYLVMELVEGGDLFEHIARHRRLGEPEARYVFLQLVEALHIHSKGVVHRDLKPDNILVDRASSCEGRPHVKVSDFGHSKLIDDGWAVAVTQVGTPQYWAPEVRDPSRRGHGYDERVDLWSLGVVLYVMLEGTYPFESDALDKAKASLIQFARGCSRQARELALGLIQVRPEDRLALEACSRHAWVREDSGPLAKLLQVRKGSAAACEAEERFRLAGEPADLAQLRADLRQFTLTHKSAAVPTRAEVVVTWAADLDEPQRAGAREELRRLLAWNCRGAAAAPEGGAGSVASAPAPGPVHGRASAGRRAGEKRRLLTSTVRVRPDLGAGLERRASPRSRGVRVLQATGQYNLVAGDLIVSINQVSLGSLSGEDLERTFEANLRDGAALSFWRRAG</sequence>
<dbReference type="PROSITE" id="PS00108">
    <property type="entry name" value="PROTEIN_KINASE_ST"/>
    <property type="match status" value="1"/>
</dbReference>
<dbReference type="Gene3D" id="1.10.510.10">
    <property type="entry name" value="Transferase(Phosphotransferase) domain 1"/>
    <property type="match status" value="1"/>
</dbReference>
<evidence type="ECO:0000256" key="1">
    <source>
        <dbReference type="ARBA" id="ARBA00022527"/>
    </source>
</evidence>
<evidence type="ECO:0000256" key="3">
    <source>
        <dbReference type="ARBA" id="ARBA00022741"/>
    </source>
</evidence>
<feature type="domain" description="Protein kinase" evidence="7">
    <location>
        <begin position="1"/>
        <end position="224"/>
    </location>
</feature>
<evidence type="ECO:0000256" key="2">
    <source>
        <dbReference type="ARBA" id="ARBA00022679"/>
    </source>
</evidence>
<keyword evidence="1" id="KW-0723">Serine/threonine-protein kinase</keyword>
<feature type="compositionally biased region" description="Low complexity" evidence="6">
    <location>
        <begin position="320"/>
        <end position="331"/>
    </location>
</feature>
<evidence type="ECO:0000313" key="9">
    <source>
        <dbReference type="Proteomes" id="UP001189429"/>
    </source>
</evidence>
<dbReference type="SMART" id="SM00220">
    <property type="entry name" value="S_TKc"/>
    <property type="match status" value="1"/>
</dbReference>
<evidence type="ECO:0000256" key="4">
    <source>
        <dbReference type="ARBA" id="ARBA00022777"/>
    </source>
</evidence>
<evidence type="ECO:0000259" key="7">
    <source>
        <dbReference type="PROSITE" id="PS50011"/>
    </source>
</evidence>
<evidence type="ECO:0000313" key="8">
    <source>
        <dbReference type="EMBL" id="CAK0904221.1"/>
    </source>
</evidence>
<dbReference type="InterPro" id="IPR000719">
    <property type="entry name" value="Prot_kinase_dom"/>
</dbReference>
<evidence type="ECO:0000256" key="6">
    <source>
        <dbReference type="SAM" id="MobiDB-lite"/>
    </source>
</evidence>
<dbReference type="PANTHER" id="PTHR24350">
    <property type="entry name" value="SERINE/THREONINE-PROTEIN KINASE IAL-RELATED"/>
    <property type="match status" value="1"/>
</dbReference>
<dbReference type="Proteomes" id="UP001189429">
    <property type="component" value="Unassembled WGS sequence"/>
</dbReference>
<dbReference type="InterPro" id="IPR011009">
    <property type="entry name" value="Kinase-like_dom_sf"/>
</dbReference>
<dbReference type="EMBL" id="CAUYUJ010021374">
    <property type="protein sequence ID" value="CAK0904221.1"/>
    <property type="molecule type" value="Genomic_DNA"/>
</dbReference>
<reference evidence="8" key="1">
    <citation type="submission" date="2023-10" db="EMBL/GenBank/DDBJ databases">
        <authorList>
            <person name="Chen Y."/>
            <person name="Shah S."/>
            <person name="Dougan E. K."/>
            <person name="Thang M."/>
            <person name="Chan C."/>
        </authorList>
    </citation>
    <scope>NUCLEOTIDE SEQUENCE [LARGE SCALE GENOMIC DNA]</scope>
</reference>
<keyword evidence="4" id="KW-0418">Kinase</keyword>
<keyword evidence="3" id="KW-0547">Nucleotide-binding</keyword>
<dbReference type="Pfam" id="PF00069">
    <property type="entry name" value="Pkinase"/>
    <property type="match status" value="1"/>
</dbReference>
<dbReference type="InterPro" id="IPR030616">
    <property type="entry name" value="Aur-like"/>
</dbReference>
<dbReference type="InterPro" id="IPR008271">
    <property type="entry name" value="Ser/Thr_kinase_AS"/>
</dbReference>
<protein>
    <recommendedName>
        <fullName evidence="7">Protein kinase domain-containing protein</fullName>
    </recommendedName>
</protein>
<keyword evidence="5" id="KW-0067">ATP-binding</keyword>
<keyword evidence="9" id="KW-1185">Reference proteome</keyword>
<keyword evidence="2" id="KW-0808">Transferase</keyword>
<feature type="region of interest" description="Disordered" evidence="6">
    <location>
        <begin position="320"/>
        <end position="348"/>
    </location>
</feature>
<organism evidence="8 9">
    <name type="scientific">Prorocentrum cordatum</name>
    <dbReference type="NCBI Taxonomy" id="2364126"/>
    <lineage>
        <taxon>Eukaryota</taxon>
        <taxon>Sar</taxon>
        <taxon>Alveolata</taxon>
        <taxon>Dinophyceae</taxon>
        <taxon>Prorocentrales</taxon>
        <taxon>Prorocentraceae</taxon>
        <taxon>Prorocentrum</taxon>
    </lineage>
</organism>
<name>A0ABN9XVX3_9DINO</name>